<feature type="domain" description="Polysaccharide biosynthesis protein CapD-like" evidence="2">
    <location>
        <begin position="147"/>
        <end position="427"/>
    </location>
</feature>
<dbReference type="InterPro" id="IPR036291">
    <property type="entry name" value="NAD(P)-bd_dom_sf"/>
</dbReference>
<dbReference type="CDD" id="cd05237">
    <property type="entry name" value="UDP_invert_4-6DH_SDR_e"/>
    <property type="match status" value="1"/>
</dbReference>
<accession>A0A7V2ATQ7</accession>
<protein>
    <submittedName>
        <fullName evidence="3">Polysaccharide biosynthesis protein</fullName>
    </submittedName>
</protein>
<dbReference type="PANTHER" id="PTHR43318:SF1">
    <property type="entry name" value="POLYSACCHARIDE BIOSYNTHESIS PROTEIN EPSC-RELATED"/>
    <property type="match status" value="1"/>
</dbReference>
<dbReference type="Gene3D" id="3.40.50.720">
    <property type="entry name" value="NAD(P)-binding Rossmann-like Domain"/>
    <property type="match status" value="2"/>
</dbReference>
<gene>
    <name evidence="3" type="ORF">ENO08_01355</name>
</gene>
<comment type="similarity">
    <text evidence="1">Belongs to the polysaccharide synthase family.</text>
</comment>
<dbReference type="SUPFAM" id="SSF51735">
    <property type="entry name" value="NAD(P)-binding Rossmann-fold domains"/>
    <property type="match status" value="2"/>
</dbReference>
<dbReference type="Proteomes" id="UP000886069">
    <property type="component" value="Unassembled WGS sequence"/>
</dbReference>
<dbReference type="EMBL" id="DSEC01000095">
    <property type="protein sequence ID" value="HER43091.1"/>
    <property type="molecule type" value="Genomic_DNA"/>
</dbReference>
<evidence type="ECO:0000313" key="3">
    <source>
        <dbReference type="EMBL" id="HER43091.1"/>
    </source>
</evidence>
<comment type="caution">
    <text evidence="3">The sequence shown here is derived from an EMBL/GenBank/DDBJ whole genome shotgun (WGS) entry which is preliminary data.</text>
</comment>
<evidence type="ECO:0000256" key="1">
    <source>
        <dbReference type="ARBA" id="ARBA00007430"/>
    </source>
</evidence>
<sequence length="486" mass="53051">MNPLKRILIVGAGEAGRMVTDEIGRHGELEAEVLGFLDDDPSLRGGEVAGLPVFGSSEELERVVVEQGIDEIIIAIPTAPSRFVRDMVARCKRADVPFKIVPGIMEIIKGDVHIEQIRPVQVEDLLGREMVELETEEARGILAGKVVLVTGAGGSIGSEICRQLSRIDLAELVLLGRGENRIFDIEDDLKSRAPRLRIKTIISDLRDRDRTERLLGAHRPDVIYHTAAHKHVHYMERDPVEAVINNVQGTMNLVESAMHSGVGRFVFLSTDKAANPTGVMGATKKIIELYLRKLSGKSGCRFIIVRFGNVIGSTGSVIPLFLKQIARGGPVTVSDPKATRYFMSVREASLLVIRASVIGEGGETMILDMGEAINILEMARDIIMLSGHDPDTEIPIMITGLREGEKLHEELFSEDEELVPLEDRRILLAKPSMPVPSDLDGRIAEMIRRAREGDTEGVLRAISALIPGFGGQGGLTSGGGGRQRRP</sequence>
<dbReference type="Pfam" id="PF13727">
    <property type="entry name" value="CoA_binding_3"/>
    <property type="match status" value="1"/>
</dbReference>
<dbReference type="AlphaFoldDB" id="A0A7V2ATQ7"/>
<dbReference type="Pfam" id="PF02719">
    <property type="entry name" value="Polysacc_synt_2"/>
    <property type="match status" value="1"/>
</dbReference>
<dbReference type="InterPro" id="IPR003869">
    <property type="entry name" value="Polysac_CapD-like"/>
</dbReference>
<organism evidence="3">
    <name type="scientific">Eiseniibacteriota bacterium</name>
    <dbReference type="NCBI Taxonomy" id="2212470"/>
    <lineage>
        <taxon>Bacteria</taxon>
        <taxon>Candidatus Eiseniibacteriota</taxon>
    </lineage>
</organism>
<dbReference type="InterPro" id="IPR051203">
    <property type="entry name" value="Polysaccharide_Synthase-Rel"/>
</dbReference>
<evidence type="ECO:0000259" key="2">
    <source>
        <dbReference type="Pfam" id="PF02719"/>
    </source>
</evidence>
<dbReference type="PANTHER" id="PTHR43318">
    <property type="entry name" value="UDP-N-ACETYLGLUCOSAMINE 4,6-DEHYDRATASE"/>
    <property type="match status" value="1"/>
</dbReference>
<reference evidence="3" key="1">
    <citation type="journal article" date="2020" name="mSystems">
        <title>Genome- and Community-Level Interaction Insights into Carbon Utilization and Element Cycling Functions of Hydrothermarchaeota in Hydrothermal Sediment.</title>
        <authorList>
            <person name="Zhou Z."/>
            <person name="Liu Y."/>
            <person name="Xu W."/>
            <person name="Pan J."/>
            <person name="Luo Z.H."/>
            <person name="Li M."/>
        </authorList>
    </citation>
    <scope>NUCLEOTIDE SEQUENCE [LARGE SCALE GENOMIC DNA]</scope>
    <source>
        <strain evidence="3">SpSt-1233</strain>
    </source>
</reference>
<proteinExistence type="inferred from homology"/>
<name>A0A7V2ATQ7_UNCEI</name>